<keyword evidence="5 7" id="KW-1133">Transmembrane helix</keyword>
<evidence type="ECO:0000259" key="8">
    <source>
        <dbReference type="Pfam" id="PF04239"/>
    </source>
</evidence>
<feature type="transmembrane region" description="Helical" evidence="7">
    <location>
        <begin position="32"/>
        <end position="52"/>
    </location>
</feature>
<evidence type="ECO:0000256" key="5">
    <source>
        <dbReference type="ARBA" id="ARBA00022989"/>
    </source>
</evidence>
<organism evidence="10 11">
    <name type="scientific">Robertmurraya mangrovi</name>
    <dbReference type="NCBI Taxonomy" id="3098077"/>
    <lineage>
        <taxon>Bacteria</taxon>
        <taxon>Bacillati</taxon>
        <taxon>Bacillota</taxon>
        <taxon>Bacilli</taxon>
        <taxon>Bacillales</taxon>
        <taxon>Bacillaceae</taxon>
        <taxon>Robertmurraya</taxon>
    </lineage>
</organism>
<feature type="domain" description="YetF C-terminal" evidence="8">
    <location>
        <begin position="81"/>
        <end position="213"/>
    </location>
</feature>
<feature type="transmembrane region" description="Helical" evidence="7">
    <location>
        <begin position="6"/>
        <end position="25"/>
    </location>
</feature>
<dbReference type="InterPro" id="IPR023090">
    <property type="entry name" value="UPF0702_alpha/beta_dom_sf"/>
</dbReference>
<dbReference type="Gene3D" id="3.30.240.20">
    <property type="entry name" value="bsu07140 like domains"/>
    <property type="match status" value="2"/>
</dbReference>
<sequence length="229" mass="26133">MEYWQIIFRAIIAFFVLLIWCRLLGKKLIAQVTFFDYVAGITIGSVAANMMLNVNISLWVGVAGLSMFCLLALVLDWLGVKSYKVRKVGDGEPLLIIKQGKILEEAMKKGRLNMDNLLFMLRKKNIFYLDEVELAYFETDGTISALKKSDIQPVTRQDMNLSALSRGVPQAVVIDGHLIKKGLQELGKDERWLKKQLEHVGVDDWTEVKLAQVDQTNQMYVDRKNDLLH</sequence>
<dbReference type="RefSeq" id="WP_322445901.1">
    <property type="nucleotide sequence ID" value="NZ_JAXOFX010000003.1"/>
</dbReference>
<comment type="caution">
    <text evidence="10">The sequence shown here is derived from an EMBL/GenBank/DDBJ whole genome shotgun (WGS) entry which is preliminary data.</text>
</comment>
<dbReference type="PANTHER" id="PTHR34582:SF7">
    <property type="entry name" value="UPF0702 TRANSMEMBRANE PROTEIN YDFS"/>
    <property type="match status" value="1"/>
</dbReference>
<evidence type="ECO:0000259" key="9">
    <source>
        <dbReference type="Pfam" id="PF20730"/>
    </source>
</evidence>
<evidence type="ECO:0000256" key="2">
    <source>
        <dbReference type="ARBA" id="ARBA00006448"/>
    </source>
</evidence>
<dbReference type="InterPro" id="IPR048454">
    <property type="entry name" value="YetF_N"/>
</dbReference>
<evidence type="ECO:0000313" key="10">
    <source>
        <dbReference type="EMBL" id="MDZ5471613.1"/>
    </source>
</evidence>
<keyword evidence="6 7" id="KW-0472">Membrane</keyword>
<accession>A0ABU5IWS0</accession>
<feature type="transmembrane region" description="Helical" evidence="7">
    <location>
        <begin position="58"/>
        <end position="78"/>
    </location>
</feature>
<evidence type="ECO:0000256" key="1">
    <source>
        <dbReference type="ARBA" id="ARBA00004651"/>
    </source>
</evidence>
<dbReference type="Pfam" id="PF20730">
    <property type="entry name" value="YetF_N"/>
    <property type="match status" value="1"/>
</dbReference>
<evidence type="ECO:0000256" key="6">
    <source>
        <dbReference type="ARBA" id="ARBA00023136"/>
    </source>
</evidence>
<dbReference type="Proteomes" id="UP001290455">
    <property type="component" value="Unassembled WGS sequence"/>
</dbReference>
<evidence type="ECO:0000256" key="3">
    <source>
        <dbReference type="ARBA" id="ARBA00022475"/>
    </source>
</evidence>
<evidence type="ECO:0000313" key="11">
    <source>
        <dbReference type="Proteomes" id="UP001290455"/>
    </source>
</evidence>
<name>A0ABU5IWS0_9BACI</name>
<dbReference type="InterPro" id="IPR007353">
    <property type="entry name" value="DUF421"/>
</dbReference>
<keyword evidence="4 7" id="KW-0812">Transmembrane</keyword>
<comment type="similarity">
    <text evidence="2">Belongs to the UPF0702 family.</text>
</comment>
<dbReference type="EMBL" id="JAXOFX010000003">
    <property type="protein sequence ID" value="MDZ5471613.1"/>
    <property type="molecule type" value="Genomic_DNA"/>
</dbReference>
<dbReference type="PANTHER" id="PTHR34582">
    <property type="entry name" value="UPF0702 TRANSMEMBRANE PROTEIN YCAP"/>
    <property type="match status" value="1"/>
</dbReference>
<proteinExistence type="inferred from homology"/>
<keyword evidence="3" id="KW-1003">Cell membrane</keyword>
<evidence type="ECO:0000256" key="4">
    <source>
        <dbReference type="ARBA" id="ARBA00022692"/>
    </source>
</evidence>
<reference evidence="10 11" key="1">
    <citation type="submission" date="2023-11" db="EMBL/GenBank/DDBJ databases">
        <title>Bacillus jintuensis, isolated from a mudflat on the Beibu Gulf coast.</title>
        <authorList>
            <person name="Li M."/>
        </authorList>
    </citation>
    <scope>NUCLEOTIDE SEQUENCE [LARGE SCALE GENOMIC DNA]</scope>
    <source>
        <strain evidence="10 11">31A1R</strain>
    </source>
</reference>
<feature type="domain" description="YetF-like N-terminal transmembrane" evidence="9">
    <location>
        <begin position="3"/>
        <end position="78"/>
    </location>
</feature>
<gene>
    <name evidence="10" type="ORF">SM124_07610</name>
</gene>
<dbReference type="Pfam" id="PF04239">
    <property type="entry name" value="DUF421"/>
    <property type="match status" value="1"/>
</dbReference>
<evidence type="ECO:0000256" key="7">
    <source>
        <dbReference type="SAM" id="Phobius"/>
    </source>
</evidence>
<protein>
    <submittedName>
        <fullName evidence="10">DUF421 domain-containing protein</fullName>
    </submittedName>
</protein>
<keyword evidence="11" id="KW-1185">Reference proteome</keyword>
<comment type="subcellular location">
    <subcellularLocation>
        <location evidence="1">Cell membrane</location>
        <topology evidence="1">Multi-pass membrane protein</topology>
    </subcellularLocation>
</comment>